<dbReference type="AlphaFoldDB" id="A0A6N2TN35"/>
<dbReference type="InterPro" id="IPR003593">
    <property type="entry name" value="AAA+_ATPase"/>
</dbReference>
<evidence type="ECO:0000256" key="4">
    <source>
        <dbReference type="ARBA" id="ARBA00022840"/>
    </source>
</evidence>
<evidence type="ECO:0000256" key="1">
    <source>
        <dbReference type="ARBA" id="ARBA00005417"/>
    </source>
</evidence>
<dbReference type="Gene3D" id="3.40.50.300">
    <property type="entry name" value="P-loop containing nucleotide triphosphate hydrolases"/>
    <property type="match status" value="1"/>
</dbReference>
<comment type="similarity">
    <text evidence="1">Belongs to the ABC transporter superfamily.</text>
</comment>
<evidence type="ECO:0000313" key="6">
    <source>
        <dbReference type="EMBL" id="VYT04866.1"/>
    </source>
</evidence>
<evidence type="ECO:0000259" key="5">
    <source>
        <dbReference type="PROSITE" id="PS50893"/>
    </source>
</evidence>
<dbReference type="GO" id="GO:0005524">
    <property type="term" value="F:ATP binding"/>
    <property type="evidence" value="ECO:0007669"/>
    <property type="project" value="UniProtKB-KW"/>
</dbReference>
<organism evidence="6">
    <name type="scientific">Anaerococcus vaginalis</name>
    <dbReference type="NCBI Taxonomy" id="33037"/>
    <lineage>
        <taxon>Bacteria</taxon>
        <taxon>Bacillati</taxon>
        <taxon>Bacillota</taxon>
        <taxon>Tissierellia</taxon>
        <taxon>Tissierellales</taxon>
        <taxon>Peptoniphilaceae</taxon>
        <taxon>Anaerococcus</taxon>
    </lineage>
</organism>
<dbReference type="EMBL" id="CACRSW010000026">
    <property type="protein sequence ID" value="VYT04866.1"/>
    <property type="molecule type" value="Genomic_DNA"/>
</dbReference>
<dbReference type="InterPro" id="IPR050153">
    <property type="entry name" value="Metal_Ion_Import_ABC"/>
</dbReference>
<keyword evidence="4 6" id="KW-0067">ATP-binding</keyword>
<dbReference type="InterPro" id="IPR027417">
    <property type="entry name" value="P-loop_NTPase"/>
</dbReference>
<evidence type="ECO:0000256" key="2">
    <source>
        <dbReference type="ARBA" id="ARBA00022448"/>
    </source>
</evidence>
<gene>
    <name evidence="6" type="primary">znuC_1</name>
    <name evidence="6" type="ORF">AVLFYP127_00638</name>
</gene>
<reference evidence="6" key="1">
    <citation type="submission" date="2019-11" db="EMBL/GenBank/DDBJ databases">
        <authorList>
            <person name="Feng L."/>
        </authorList>
    </citation>
    <scope>NUCLEOTIDE SEQUENCE</scope>
    <source>
        <strain evidence="6">AvaginalisLFYP127</strain>
    </source>
</reference>
<proteinExistence type="inferred from homology"/>
<accession>A0A6N2TN35</accession>
<protein>
    <submittedName>
        <fullName evidence="6">High-affinity zinc uptake system ATP-binding protein ZnuC</fullName>
        <ecNumber evidence="6">3.6.3.-</ecNumber>
    </submittedName>
</protein>
<feature type="domain" description="ABC transporter" evidence="5">
    <location>
        <begin position="6"/>
        <end position="226"/>
    </location>
</feature>
<dbReference type="PROSITE" id="PS00211">
    <property type="entry name" value="ABC_TRANSPORTER_1"/>
    <property type="match status" value="1"/>
</dbReference>
<dbReference type="PANTHER" id="PTHR42734">
    <property type="entry name" value="METAL TRANSPORT SYSTEM ATP-BINDING PROTEIN TM_0124-RELATED"/>
    <property type="match status" value="1"/>
</dbReference>
<dbReference type="PANTHER" id="PTHR42734:SF17">
    <property type="entry name" value="METAL TRANSPORT SYSTEM ATP-BINDING PROTEIN TM_0124-RELATED"/>
    <property type="match status" value="1"/>
</dbReference>
<evidence type="ECO:0000256" key="3">
    <source>
        <dbReference type="ARBA" id="ARBA00022741"/>
    </source>
</evidence>
<keyword evidence="3" id="KW-0547">Nucleotide-binding</keyword>
<sequence length="227" mass="26227">MSKFAIEIKNLSFSYEQENILENLSMQVERGKFALIIGENGAGKTTLIRLILNQLKDYRGEIKIFSDLIEKSNHYKDLAYISQTSVSSYKLFPTNVKEVIQNHIKFLNKSYDIDKLLKDFDLLDVKYHALCDLSGGQIQRLALILAFIKDAKLLILDEPTAAIDMKFSRDFYERLKNLTNNGKTILMISHDYKLASIFADEVFHLSDKKIRKIDKNKLKESLGDFYV</sequence>
<dbReference type="SMART" id="SM00382">
    <property type="entry name" value="AAA"/>
    <property type="match status" value="1"/>
</dbReference>
<dbReference type="SUPFAM" id="SSF52540">
    <property type="entry name" value="P-loop containing nucleoside triphosphate hydrolases"/>
    <property type="match status" value="1"/>
</dbReference>
<dbReference type="InterPro" id="IPR017871">
    <property type="entry name" value="ABC_transporter-like_CS"/>
</dbReference>
<keyword evidence="2" id="KW-0813">Transport</keyword>
<dbReference type="Pfam" id="PF00005">
    <property type="entry name" value="ABC_tran"/>
    <property type="match status" value="1"/>
</dbReference>
<dbReference type="InterPro" id="IPR003439">
    <property type="entry name" value="ABC_transporter-like_ATP-bd"/>
</dbReference>
<keyword evidence="6" id="KW-0378">Hydrolase</keyword>
<name>A0A6N2TN35_9FIRM</name>
<dbReference type="GO" id="GO:0016887">
    <property type="term" value="F:ATP hydrolysis activity"/>
    <property type="evidence" value="ECO:0007669"/>
    <property type="project" value="InterPro"/>
</dbReference>
<dbReference type="EC" id="3.6.3.-" evidence="6"/>
<dbReference type="RefSeq" id="WP_156329158.1">
    <property type="nucleotide sequence ID" value="NZ_CACRSW010000026.1"/>
</dbReference>
<dbReference type="PROSITE" id="PS50893">
    <property type="entry name" value="ABC_TRANSPORTER_2"/>
    <property type="match status" value="1"/>
</dbReference>